<dbReference type="GO" id="GO:0015421">
    <property type="term" value="F:ABC-type oligopeptide transporter activity"/>
    <property type="evidence" value="ECO:0007669"/>
    <property type="project" value="TreeGrafter"/>
</dbReference>
<organism evidence="6">
    <name type="scientific">Cyprideis torosa</name>
    <dbReference type="NCBI Taxonomy" id="163714"/>
    <lineage>
        <taxon>Eukaryota</taxon>
        <taxon>Metazoa</taxon>
        <taxon>Ecdysozoa</taxon>
        <taxon>Arthropoda</taxon>
        <taxon>Crustacea</taxon>
        <taxon>Oligostraca</taxon>
        <taxon>Ostracoda</taxon>
        <taxon>Podocopa</taxon>
        <taxon>Podocopida</taxon>
        <taxon>Cytherocopina</taxon>
        <taxon>Cytheroidea</taxon>
        <taxon>Cytherideidae</taxon>
        <taxon>Cyprideis</taxon>
    </lineage>
</organism>
<feature type="non-terminal residue" evidence="6">
    <location>
        <position position="1"/>
    </location>
</feature>
<feature type="domain" description="ABC transmembrane type-1" evidence="5">
    <location>
        <begin position="1"/>
        <end position="95"/>
    </location>
</feature>
<dbReference type="GO" id="GO:0005743">
    <property type="term" value="C:mitochondrial inner membrane"/>
    <property type="evidence" value="ECO:0007669"/>
    <property type="project" value="TreeGrafter"/>
</dbReference>
<evidence type="ECO:0000313" key="6">
    <source>
        <dbReference type="EMBL" id="CAD7237121.1"/>
    </source>
</evidence>
<dbReference type="Pfam" id="PF00005">
    <property type="entry name" value="ABC_tran"/>
    <property type="match status" value="1"/>
</dbReference>
<dbReference type="Pfam" id="PF00664">
    <property type="entry name" value="ABC_membrane"/>
    <property type="match status" value="1"/>
</dbReference>
<dbReference type="PROSITE" id="PS50929">
    <property type="entry name" value="ABC_TM1F"/>
    <property type="match status" value="1"/>
</dbReference>
<keyword evidence="3" id="KW-1133">Transmembrane helix</keyword>
<dbReference type="AlphaFoldDB" id="A0A7R8ZUL6"/>
<evidence type="ECO:0000256" key="2">
    <source>
        <dbReference type="ARBA" id="ARBA00022692"/>
    </source>
</evidence>
<dbReference type="EMBL" id="OB684991">
    <property type="protein sequence ID" value="CAD7237121.1"/>
    <property type="molecule type" value="Genomic_DNA"/>
</dbReference>
<keyword evidence="4" id="KW-0472">Membrane</keyword>
<dbReference type="GO" id="GO:0090374">
    <property type="term" value="P:oligopeptide export from mitochondrion"/>
    <property type="evidence" value="ECO:0007669"/>
    <property type="project" value="TreeGrafter"/>
</dbReference>
<comment type="subcellular location">
    <subcellularLocation>
        <location evidence="1">Membrane</location>
        <topology evidence="1">Multi-pass membrane protein</topology>
    </subcellularLocation>
</comment>
<reference evidence="6" key="1">
    <citation type="submission" date="2020-11" db="EMBL/GenBank/DDBJ databases">
        <authorList>
            <person name="Tran Van P."/>
        </authorList>
    </citation>
    <scope>NUCLEOTIDE SEQUENCE</scope>
</reference>
<accession>A0A7R8ZUL6</accession>
<gene>
    <name evidence="6" type="ORF">CTOB1V02_LOCUS14936</name>
</gene>
<dbReference type="InterPro" id="IPR003439">
    <property type="entry name" value="ABC_transporter-like_ATP-bd"/>
</dbReference>
<dbReference type="SUPFAM" id="SSF52540">
    <property type="entry name" value="P-loop containing nucleoside triphosphate hydrolases"/>
    <property type="match status" value="1"/>
</dbReference>
<sequence>VVKSFANEWYESVRYGKAVDNVVKISLEFAKIRGLFFSFIITVLFGGIFYILYKGALMVQNNTMEVGDLFSFIIYTGILGGAIASFGTLYATLASAVGATERVQAILDSKGEINLEDSKLNNELSLEGDIVYKDVQFSYPTRKEMEILKGINIEIKEGQKVALVGQSGSGKSTIVSLLMKFYPLDQGQILINNKPIKEYNITHLRQNIESERLVQEALDALMEGRTSIIIAHRLATIKDVDQIYVLEDGQIVEKGTHDELMTVNSGAYKSLAQLQF</sequence>
<evidence type="ECO:0000256" key="3">
    <source>
        <dbReference type="ARBA" id="ARBA00022989"/>
    </source>
</evidence>
<dbReference type="Gene3D" id="1.20.1560.10">
    <property type="entry name" value="ABC transporter type 1, transmembrane domain"/>
    <property type="match status" value="1"/>
</dbReference>
<dbReference type="GO" id="GO:0016887">
    <property type="term" value="F:ATP hydrolysis activity"/>
    <property type="evidence" value="ECO:0007669"/>
    <property type="project" value="InterPro"/>
</dbReference>
<proteinExistence type="predicted"/>
<keyword evidence="2" id="KW-0812">Transmembrane</keyword>
<dbReference type="OrthoDB" id="6500128at2759"/>
<dbReference type="InterPro" id="IPR011527">
    <property type="entry name" value="ABC1_TM_dom"/>
</dbReference>
<name>A0A7R8ZUL6_9CRUS</name>
<dbReference type="InterPro" id="IPR036640">
    <property type="entry name" value="ABC1_TM_sf"/>
</dbReference>
<dbReference type="PANTHER" id="PTHR43394:SF1">
    <property type="entry name" value="ATP-BINDING CASSETTE SUB-FAMILY B MEMBER 10, MITOCHONDRIAL"/>
    <property type="match status" value="1"/>
</dbReference>
<dbReference type="PANTHER" id="PTHR43394">
    <property type="entry name" value="ATP-DEPENDENT PERMEASE MDL1, MITOCHONDRIAL"/>
    <property type="match status" value="1"/>
</dbReference>
<dbReference type="InterPro" id="IPR027417">
    <property type="entry name" value="P-loop_NTPase"/>
</dbReference>
<feature type="non-terminal residue" evidence="6">
    <location>
        <position position="276"/>
    </location>
</feature>
<dbReference type="Gene3D" id="3.40.50.300">
    <property type="entry name" value="P-loop containing nucleotide triphosphate hydrolases"/>
    <property type="match status" value="2"/>
</dbReference>
<evidence type="ECO:0000256" key="4">
    <source>
        <dbReference type="ARBA" id="ARBA00023136"/>
    </source>
</evidence>
<evidence type="ECO:0000259" key="5">
    <source>
        <dbReference type="PROSITE" id="PS50929"/>
    </source>
</evidence>
<dbReference type="SUPFAM" id="SSF90123">
    <property type="entry name" value="ABC transporter transmembrane region"/>
    <property type="match status" value="1"/>
</dbReference>
<protein>
    <recommendedName>
        <fullName evidence="5">ABC transmembrane type-1 domain-containing protein</fullName>
    </recommendedName>
</protein>
<dbReference type="GO" id="GO:0005524">
    <property type="term" value="F:ATP binding"/>
    <property type="evidence" value="ECO:0007669"/>
    <property type="project" value="InterPro"/>
</dbReference>
<evidence type="ECO:0000256" key="1">
    <source>
        <dbReference type="ARBA" id="ARBA00004141"/>
    </source>
</evidence>
<dbReference type="InterPro" id="IPR039421">
    <property type="entry name" value="Type_1_exporter"/>
</dbReference>